<organism evidence="6 7">
    <name type="scientific">Herbaspirillum lusitanum</name>
    <dbReference type="NCBI Taxonomy" id="213312"/>
    <lineage>
        <taxon>Bacteria</taxon>
        <taxon>Pseudomonadati</taxon>
        <taxon>Pseudomonadota</taxon>
        <taxon>Betaproteobacteria</taxon>
        <taxon>Burkholderiales</taxon>
        <taxon>Oxalobacteraceae</taxon>
        <taxon>Herbaspirillum</taxon>
    </lineage>
</organism>
<dbReference type="Pfam" id="PF01925">
    <property type="entry name" value="TauE"/>
    <property type="match status" value="1"/>
</dbReference>
<comment type="subcellular location">
    <subcellularLocation>
        <location evidence="5">Cell membrane</location>
        <topology evidence="5">Multi-pass membrane protein</topology>
    </subcellularLocation>
    <subcellularLocation>
        <location evidence="1">Membrane</location>
        <topology evidence="1">Multi-pass membrane protein</topology>
    </subcellularLocation>
</comment>
<feature type="transmembrane region" description="Helical" evidence="5">
    <location>
        <begin position="126"/>
        <end position="148"/>
    </location>
</feature>
<evidence type="ECO:0000256" key="4">
    <source>
        <dbReference type="ARBA" id="ARBA00023136"/>
    </source>
</evidence>
<accession>A0ABW9AFX0</accession>
<gene>
    <name evidence="6" type="ORF">PQR62_20505</name>
</gene>
<dbReference type="Proteomes" id="UP001629246">
    <property type="component" value="Unassembled WGS sequence"/>
</dbReference>
<keyword evidence="5" id="KW-1003">Cell membrane</keyword>
<keyword evidence="7" id="KW-1185">Reference proteome</keyword>
<proteinExistence type="inferred from homology"/>
<feature type="transmembrane region" description="Helical" evidence="5">
    <location>
        <begin position="6"/>
        <end position="30"/>
    </location>
</feature>
<feature type="transmembrane region" description="Helical" evidence="5">
    <location>
        <begin position="218"/>
        <end position="240"/>
    </location>
</feature>
<comment type="similarity">
    <text evidence="5">Belongs to the 4-toluene sulfonate uptake permease (TSUP) (TC 2.A.102) family.</text>
</comment>
<evidence type="ECO:0000256" key="5">
    <source>
        <dbReference type="RuleBase" id="RU363041"/>
    </source>
</evidence>
<evidence type="ECO:0000313" key="7">
    <source>
        <dbReference type="Proteomes" id="UP001629246"/>
    </source>
</evidence>
<protein>
    <recommendedName>
        <fullName evidence="5">Probable membrane transporter protein</fullName>
    </recommendedName>
</protein>
<dbReference type="PANTHER" id="PTHR43483:SF3">
    <property type="entry name" value="MEMBRANE TRANSPORTER PROTEIN HI_0806-RELATED"/>
    <property type="match status" value="1"/>
</dbReference>
<keyword evidence="3 5" id="KW-1133">Transmembrane helix</keyword>
<feature type="transmembrane region" description="Helical" evidence="5">
    <location>
        <begin position="154"/>
        <end position="174"/>
    </location>
</feature>
<keyword evidence="4 5" id="KW-0472">Membrane</keyword>
<evidence type="ECO:0000256" key="1">
    <source>
        <dbReference type="ARBA" id="ARBA00004141"/>
    </source>
</evidence>
<evidence type="ECO:0000256" key="2">
    <source>
        <dbReference type="ARBA" id="ARBA00022692"/>
    </source>
</evidence>
<dbReference type="InterPro" id="IPR002781">
    <property type="entry name" value="TM_pro_TauE-like"/>
</dbReference>
<dbReference type="RefSeq" id="WP_408159885.1">
    <property type="nucleotide sequence ID" value="NZ_JAQQFM010000009.1"/>
</dbReference>
<sequence length="242" mass="25124">MATYFYVFSIALAAGVLSGIVGTGSSLLLLPVLVQSYGPKAAMPIMAMAAIIGNLSRMAAWWRDIDWRAAMAYALAGMPAAALGAHTLLALPAWSIDAALGLFFWCMVPLRRRLRAARWQLSLPQLILCGGAIGFMTGLVLSTGPLSVPVFTAYGLSGGAFLGTEAASALLLYVSKVGTFAAQDALSMQTALQGLLVGAGIMVGTAGSKSLVLKLPPAMFGILIDLLLLISGAALLYSAWNN</sequence>
<feature type="transmembrane region" description="Helical" evidence="5">
    <location>
        <begin position="82"/>
        <end position="105"/>
    </location>
</feature>
<comment type="caution">
    <text evidence="6">The sequence shown here is derived from an EMBL/GenBank/DDBJ whole genome shotgun (WGS) entry which is preliminary data.</text>
</comment>
<evidence type="ECO:0000313" key="6">
    <source>
        <dbReference type="EMBL" id="MFL9926668.1"/>
    </source>
</evidence>
<evidence type="ECO:0000256" key="3">
    <source>
        <dbReference type="ARBA" id="ARBA00022989"/>
    </source>
</evidence>
<dbReference type="EMBL" id="JAQQFM010000009">
    <property type="protein sequence ID" value="MFL9926668.1"/>
    <property type="molecule type" value="Genomic_DNA"/>
</dbReference>
<name>A0ABW9AFX0_9BURK</name>
<reference evidence="6 7" key="1">
    <citation type="journal article" date="2024" name="Chem. Sci.">
        <title>Discovery of megapolipeptins by genome mining of a Burkholderiales bacteria collection.</title>
        <authorList>
            <person name="Paulo B.S."/>
            <person name="Recchia M.J.J."/>
            <person name="Lee S."/>
            <person name="Fergusson C.H."/>
            <person name="Romanowski S.B."/>
            <person name="Hernandez A."/>
            <person name="Krull N."/>
            <person name="Liu D.Y."/>
            <person name="Cavanagh H."/>
            <person name="Bos A."/>
            <person name="Gray C.A."/>
            <person name="Murphy B.T."/>
            <person name="Linington R.G."/>
            <person name="Eustaquio A.S."/>
        </authorList>
    </citation>
    <scope>NUCLEOTIDE SEQUENCE [LARGE SCALE GENOMIC DNA]</scope>
    <source>
        <strain evidence="6 7">RL21-008-BIB-A</strain>
    </source>
</reference>
<keyword evidence="2 5" id="KW-0812">Transmembrane</keyword>
<feature type="transmembrane region" description="Helical" evidence="5">
    <location>
        <begin position="186"/>
        <end position="206"/>
    </location>
</feature>
<dbReference type="PANTHER" id="PTHR43483">
    <property type="entry name" value="MEMBRANE TRANSPORTER PROTEIN HI_0806-RELATED"/>
    <property type="match status" value="1"/>
</dbReference>